<dbReference type="AlphaFoldDB" id="A0A1Y0B4Q8"/>
<protein>
    <submittedName>
        <fullName evidence="2">Uncharacterized protein</fullName>
    </submittedName>
</protein>
<geneLocation type="mitochondrion" evidence="2"/>
<keyword evidence="1" id="KW-1133">Transmembrane helix</keyword>
<keyword evidence="1" id="KW-0812">Transmembrane</keyword>
<gene>
    <name evidence="2" type="ORF">AEK19_MT2233</name>
</gene>
<name>A0A1Y0B4Q8_9LAMI</name>
<dbReference type="EMBL" id="KY774314">
    <property type="protein sequence ID" value="ART32378.1"/>
    <property type="molecule type" value="Genomic_DNA"/>
</dbReference>
<accession>A0A1Y0B4Q8</accession>
<sequence>MSYFLSVGVLVSCSLVVRGSRVVQLVGANVLFFLYLCIFCFAVFFPLLKVAWLDRNGRGLM</sequence>
<evidence type="ECO:0000313" key="2">
    <source>
        <dbReference type="EMBL" id="ART32378.1"/>
    </source>
</evidence>
<keyword evidence="1" id="KW-0472">Membrane</keyword>
<evidence type="ECO:0000256" key="1">
    <source>
        <dbReference type="SAM" id="Phobius"/>
    </source>
</evidence>
<organism evidence="2">
    <name type="scientific">Utricularia reniformis</name>
    <dbReference type="NCBI Taxonomy" id="192314"/>
    <lineage>
        <taxon>Eukaryota</taxon>
        <taxon>Viridiplantae</taxon>
        <taxon>Streptophyta</taxon>
        <taxon>Embryophyta</taxon>
        <taxon>Tracheophyta</taxon>
        <taxon>Spermatophyta</taxon>
        <taxon>Magnoliopsida</taxon>
        <taxon>eudicotyledons</taxon>
        <taxon>Gunneridae</taxon>
        <taxon>Pentapetalae</taxon>
        <taxon>asterids</taxon>
        <taxon>lamiids</taxon>
        <taxon>Lamiales</taxon>
        <taxon>Lentibulariaceae</taxon>
        <taxon>Utricularia</taxon>
    </lineage>
</organism>
<proteinExistence type="predicted"/>
<reference evidence="2" key="1">
    <citation type="submission" date="2017-03" db="EMBL/GenBank/DDBJ databases">
        <title>The mitochondrial genome of the carnivorous plant Utricularia reniformis (Lentibulariaceae): structure, comparative analysis and evolutionary landmarks.</title>
        <authorList>
            <person name="Silva S.R."/>
            <person name="Alvarenga D.O."/>
            <person name="Michael T.P."/>
            <person name="Miranda V.F.O."/>
            <person name="Varani A.M."/>
        </authorList>
    </citation>
    <scope>NUCLEOTIDE SEQUENCE</scope>
</reference>
<feature type="transmembrane region" description="Helical" evidence="1">
    <location>
        <begin position="29"/>
        <end position="52"/>
    </location>
</feature>
<keyword evidence="2" id="KW-0496">Mitochondrion</keyword>